<sequence length="43" mass="4766">MMRGGESTKIDFFNTVIAEGKIDLSQLAIDGSFSPSTWWGERS</sequence>
<dbReference type="AlphaFoldDB" id="F8L5R6"/>
<reference evidence="1 2" key="2">
    <citation type="journal article" date="2011" name="Mol. Biol. Evol.">
        <title>Unity in variety--the pan-genome of the Chlamydiae.</title>
        <authorList>
            <person name="Collingro A."/>
            <person name="Tischler P."/>
            <person name="Weinmaier T."/>
            <person name="Penz T."/>
            <person name="Heinz E."/>
            <person name="Brunham R.C."/>
            <person name="Read T.D."/>
            <person name="Bavoil P.M."/>
            <person name="Sachse K."/>
            <person name="Kahane S."/>
            <person name="Friedman M.G."/>
            <person name="Rattei T."/>
            <person name="Myers G.S."/>
            <person name="Horn M."/>
        </authorList>
    </citation>
    <scope>NUCLEOTIDE SEQUENCE [LARGE SCALE GENOMIC DNA]</scope>
    <source>
        <strain evidence="2">ATCC VR-1471 / Z</strain>
    </source>
</reference>
<proteinExistence type="predicted"/>
<name>F8L5R6_SIMNZ</name>
<keyword evidence="2" id="KW-1185">Reference proteome</keyword>
<evidence type="ECO:0000313" key="1">
    <source>
        <dbReference type="EMBL" id="CCB88058.1"/>
    </source>
</evidence>
<accession>F8L5R6</accession>
<organism evidence="1 2">
    <name type="scientific">Simkania negevensis (strain ATCC VR-1471 / DSM 27360 / Z)</name>
    <dbReference type="NCBI Taxonomy" id="331113"/>
    <lineage>
        <taxon>Bacteria</taxon>
        <taxon>Pseudomonadati</taxon>
        <taxon>Chlamydiota</taxon>
        <taxon>Chlamydiia</taxon>
        <taxon>Parachlamydiales</taxon>
        <taxon>Simkaniaceae</taxon>
        <taxon>Simkania</taxon>
    </lineage>
</organism>
<evidence type="ECO:0000313" key="2">
    <source>
        <dbReference type="Proteomes" id="UP000000496"/>
    </source>
</evidence>
<protein>
    <submittedName>
        <fullName evidence="1">Uncharacterized protein</fullName>
    </submittedName>
</protein>
<dbReference type="EMBL" id="FR872582">
    <property type="protein sequence ID" value="CCB88058.1"/>
    <property type="molecule type" value="Genomic_DNA"/>
</dbReference>
<dbReference type="KEGG" id="sng:SNE_A01810"/>
<dbReference type="Proteomes" id="UP000000496">
    <property type="component" value="Chromosome gsn.131"/>
</dbReference>
<dbReference type="HOGENOM" id="CLU_3239639_0_0_0"/>
<gene>
    <name evidence="1" type="ordered locus">SNE_A01810</name>
</gene>
<reference key="1">
    <citation type="journal article" date="2011" name="Mol. Biol. Evol.">
        <title>Unity in variety -- the pan-genome of the Chlamydiae.</title>
        <authorList>
            <person name="Collingro A."/>
            <person name="Tischler P."/>
            <person name="Weinmaier T."/>
            <person name="Penz T."/>
            <person name="Heinz E."/>
            <person name="Brunham R.C."/>
            <person name="Read T.D."/>
            <person name="Bavoil P.M."/>
            <person name="Sachse K."/>
            <person name="Kahane S."/>
            <person name="Friedman M.G."/>
            <person name="Rattei T."/>
            <person name="Myers G.S.A."/>
            <person name="Horn M."/>
        </authorList>
    </citation>
    <scope>NUCLEOTIDE SEQUENCE</scope>
    <source>
        <strain>Z</strain>
    </source>
</reference>